<gene>
    <name evidence="3" type="primary">Aste57867_2427</name>
    <name evidence="2" type="ORF">As57867_002421</name>
    <name evidence="3" type="ORF">ASTE57867_2427</name>
</gene>
<feature type="transmembrane region" description="Helical" evidence="1">
    <location>
        <begin position="789"/>
        <end position="808"/>
    </location>
</feature>
<keyword evidence="1" id="KW-1133">Transmembrane helix</keyword>
<dbReference type="EMBL" id="VJMH01000280">
    <property type="protein sequence ID" value="KAF0717225.1"/>
    <property type="molecule type" value="Genomic_DNA"/>
</dbReference>
<protein>
    <submittedName>
        <fullName evidence="3">Aste57867_2427 protein</fullName>
    </submittedName>
</protein>
<reference evidence="3 4" key="1">
    <citation type="submission" date="2019-03" db="EMBL/GenBank/DDBJ databases">
        <authorList>
            <person name="Gaulin E."/>
            <person name="Dumas B."/>
        </authorList>
    </citation>
    <scope>NUCLEOTIDE SEQUENCE [LARGE SCALE GENOMIC DNA]</scope>
    <source>
        <strain evidence="3">CBS 568.67</strain>
    </source>
</reference>
<dbReference type="EMBL" id="CAADRA010000280">
    <property type="protein sequence ID" value="VFT79628.1"/>
    <property type="molecule type" value="Genomic_DNA"/>
</dbReference>
<keyword evidence="1" id="KW-0472">Membrane</keyword>
<sequence length="1826" mass="203441">MEAVSRCGRFTSVTALKPKHAAMRVHARGAAPLPSVRSAPQTLVGVLYVALTLLSSCVYLSVLKPAFLNDLWWSGYNVSGHQALLIDLFNIQLTTRANGTFDLLAPEAVADKCYIESASTTDVYPTYVRRLAWIELTTVHYAVVNLRSLSAYWSMLMSTQFCWVDLHHEFQVAHTAARQQRCADRYIHNGAVYFETMLRNLDWADFEQNYGGDGGMFTVAVQTWLEQVPSGLEWLTTTSNARQLTSVIDEIAYWTTNNITSYEMQWTNFWQMGMSEAITIVNALGMQQDLVIKNVPRTLESSSSLVMYWIPMNDLIIMQTRNRSLVRSANNSIQMPPYLDMEGILGLADANGDYFDQTQSFRSTVGPFNSVDTFYVPVPKPVLDLYDVFQRSLFASLDNQPSLYRVINSIENINLSPTPPAWMDPQFQFYGGNPMCLLGEPLPFVQESFNFYDNCARQLPLTMSISKYSSIFAILASSMQGDMCNALQVENNLLCVEYLDSVISLAKQLVHVSNAILPLIQPASFSIQTISVGIMQYATYGPILSSNWSLLHEPLLTDEVWSFYGWVLTFDWVEGKREVVSFEGDEASLVLISSTDTPALFPSSFNTVRTATQYIYYLMVYVTSILVIVAILCLVAGILFRSKVHYANLCWFNRIVGSVWIGRPLLFVRGVTAILVLSASQLEPVNDMAHSRFKIVPRFWLTTLIVAGEATWVLYVVQDFFTVVTHSFTGLYGPIGCVLAWVSLIISNLVWPVQPVAKLNRICTSQTMGQDVACTSGQLNIGSFERIEANFIILAVALGMSICISWRCQPVRKTGSNYNRHLLGVADAFLASPDTTVGQRLWSMDRISCIMAGLVPIRWRRQYYTFDIKLWVFDVDTHSSSKCSTFTRHSRSLVQQVSIIGSHHLPRHIRTPKKGLHTAQHALWVVLGGAYAVAAITSSFTYLQVSKLNLTNDLFWDSFNMTGANTFIANWFNRQLVLNANTSSFLMTAEWISQDGAFDQSTASVFSAANYGAAMQYLELNSIDAAILGLRDTDSCSIPWLFTQYCFVDFDQQWEMANSKARQQRCQFKVPNGAVFLASILRNINFYDFYSCWGAAFDVAIANELRVSQAGRMWLSNTTKTSKPSVQDEYALWVSYGIERFDTQWQNFKHIGLANTYSVTNMFGVTYPFTLQQKHTAFRFDKETSLKMYWGIANDLVATTQNSSGLAGQSLVRSSAAFAFANTTPVAMLLQNGTLVAPLDNAFVLTQSMLGPYGSVDMHVVGCPLAARTAVRVILASLRQTLAKANDTQSVYSQINVAPTQLLPAPKAWTDIGFKAVGGSPLCQQYTFGAASSISLGMAPFASFETVCFTSSAWTTLVPTLETTIASVILANMSEATTSVITATCAQNAAFSTYCEQYLTQATSFVSTFMTHDTVAFQTLLILAAEATHAIQALDIELTQFGMLNETSPLEFYRLNVLDPTQVEFTFFAWLFLVDWTLGFREVIAFEGDASTMVLLSELIMPLIQQVNMSEYQVNLSNYLRCTVMYVTYAMIGLAILALVYFIICAGQVQAYNLLLLERVGAIVWIGRPLLFVRSLTALGLLSTSRLELHFTGYLSYFQAETPPLLNTLLAANEVTWMVAIVNDIAMVATREYSLKYAGWDSLVVSLVTAAISVIAPMSHATTLHKQCAIAQIDFHVVCTSGVVTIGHTSRFFTLILIVVGANVLFYIGTRLRQRVSKPQSTTTSMFVYGGAKYLFWKSSWTVGGVYYMDRMSALINGILTLRLRKTLVCLDIKLWRTFHVDLHDVSPTMSGSIHNATKARFLNALPIPLLGTPQAVETICIGPLE</sequence>
<accession>A0A485KBT7</accession>
<name>A0A485KBT7_9STRA</name>
<reference evidence="2" key="2">
    <citation type="submission" date="2019-06" db="EMBL/GenBank/DDBJ databases">
        <title>Genomics analysis of Aphanomyces spp. identifies a new class of oomycete effector associated with host adaptation.</title>
        <authorList>
            <person name="Gaulin E."/>
        </authorList>
    </citation>
    <scope>NUCLEOTIDE SEQUENCE</scope>
    <source>
        <strain evidence="2">CBS 578.67</strain>
    </source>
</reference>
<keyword evidence="4" id="KW-1185">Reference proteome</keyword>
<feature type="transmembrane region" description="Helical" evidence="1">
    <location>
        <begin position="699"/>
        <end position="717"/>
    </location>
</feature>
<evidence type="ECO:0000256" key="1">
    <source>
        <dbReference type="SAM" id="Phobius"/>
    </source>
</evidence>
<feature type="transmembrane region" description="Helical" evidence="1">
    <location>
        <begin position="614"/>
        <end position="640"/>
    </location>
</feature>
<organism evidence="3 4">
    <name type="scientific">Aphanomyces stellatus</name>
    <dbReference type="NCBI Taxonomy" id="120398"/>
    <lineage>
        <taxon>Eukaryota</taxon>
        <taxon>Sar</taxon>
        <taxon>Stramenopiles</taxon>
        <taxon>Oomycota</taxon>
        <taxon>Saprolegniomycetes</taxon>
        <taxon>Saprolegniales</taxon>
        <taxon>Verrucalvaceae</taxon>
        <taxon>Aphanomyces</taxon>
    </lineage>
</organism>
<feature type="transmembrane region" description="Helical" evidence="1">
    <location>
        <begin position="729"/>
        <end position="751"/>
    </location>
</feature>
<evidence type="ECO:0000313" key="4">
    <source>
        <dbReference type="Proteomes" id="UP000332933"/>
    </source>
</evidence>
<evidence type="ECO:0000313" key="3">
    <source>
        <dbReference type="EMBL" id="VFT79628.1"/>
    </source>
</evidence>
<feature type="transmembrane region" description="Helical" evidence="1">
    <location>
        <begin position="1524"/>
        <end position="1544"/>
    </location>
</feature>
<evidence type="ECO:0000313" key="2">
    <source>
        <dbReference type="EMBL" id="KAF0717225.1"/>
    </source>
</evidence>
<feature type="transmembrane region" description="Helical" evidence="1">
    <location>
        <begin position="1638"/>
        <end position="1656"/>
    </location>
</feature>
<dbReference type="Proteomes" id="UP000332933">
    <property type="component" value="Unassembled WGS sequence"/>
</dbReference>
<feature type="transmembrane region" description="Helical" evidence="1">
    <location>
        <begin position="660"/>
        <end position="679"/>
    </location>
</feature>
<feature type="transmembrane region" description="Helical" evidence="1">
    <location>
        <begin position="922"/>
        <end position="943"/>
    </location>
</feature>
<proteinExistence type="predicted"/>
<feature type="transmembrane region" description="Helical" evidence="1">
    <location>
        <begin position="1692"/>
        <end position="1710"/>
    </location>
</feature>
<dbReference type="OrthoDB" id="78145at2759"/>
<keyword evidence="1" id="KW-0812">Transmembrane</keyword>